<keyword evidence="2" id="KW-1185">Reference proteome</keyword>
<protein>
    <submittedName>
        <fullName evidence="1">Uncharacterized protein</fullName>
    </submittedName>
</protein>
<organism evidence="1 2">
    <name type="scientific">Sphaeroforma arctica JP610</name>
    <dbReference type="NCBI Taxonomy" id="667725"/>
    <lineage>
        <taxon>Eukaryota</taxon>
        <taxon>Ichthyosporea</taxon>
        <taxon>Ichthyophonida</taxon>
        <taxon>Sphaeroforma</taxon>
    </lineage>
</organism>
<dbReference type="RefSeq" id="XP_014151286.1">
    <property type="nucleotide sequence ID" value="XM_014295811.1"/>
</dbReference>
<evidence type="ECO:0000313" key="1">
    <source>
        <dbReference type="EMBL" id="KNC77384.1"/>
    </source>
</evidence>
<proteinExistence type="predicted"/>
<accession>A0A0L0FKS1</accession>
<dbReference type="EMBL" id="KQ242749">
    <property type="protein sequence ID" value="KNC77384.1"/>
    <property type="molecule type" value="Genomic_DNA"/>
</dbReference>
<gene>
    <name evidence="1" type="ORF">SARC_10151</name>
</gene>
<reference evidence="1 2" key="1">
    <citation type="submission" date="2011-02" db="EMBL/GenBank/DDBJ databases">
        <title>The Genome Sequence of Sphaeroforma arctica JP610.</title>
        <authorList>
            <consortium name="The Broad Institute Genome Sequencing Platform"/>
            <person name="Russ C."/>
            <person name="Cuomo C."/>
            <person name="Young S.K."/>
            <person name="Zeng Q."/>
            <person name="Gargeya S."/>
            <person name="Alvarado L."/>
            <person name="Berlin A."/>
            <person name="Chapman S.B."/>
            <person name="Chen Z."/>
            <person name="Freedman E."/>
            <person name="Gellesch M."/>
            <person name="Goldberg J."/>
            <person name="Griggs A."/>
            <person name="Gujja S."/>
            <person name="Heilman E."/>
            <person name="Heiman D."/>
            <person name="Howarth C."/>
            <person name="Mehta T."/>
            <person name="Neiman D."/>
            <person name="Pearson M."/>
            <person name="Roberts A."/>
            <person name="Saif S."/>
            <person name="Shea T."/>
            <person name="Shenoy N."/>
            <person name="Sisk P."/>
            <person name="Stolte C."/>
            <person name="Sykes S."/>
            <person name="White J."/>
            <person name="Yandava C."/>
            <person name="Burger G."/>
            <person name="Gray M.W."/>
            <person name="Holland P.W.H."/>
            <person name="King N."/>
            <person name="Lang F.B.F."/>
            <person name="Roger A.J."/>
            <person name="Ruiz-Trillo I."/>
            <person name="Haas B."/>
            <person name="Nusbaum C."/>
            <person name="Birren B."/>
        </authorList>
    </citation>
    <scope>NUCLEOTIDE SEQUENCE [LARGE SCALE GENOMIC DNA]</scope>
    <source>
        <strain evidence="1 2">JP610</strain>
    </source>
</reference>
<dbReference type="Proteomes" id="UP000054560">
    <property type="component" value="Unassembled WGS sequence"/>
</dbReference>
<evidence type="ECO:0000313" key="2">
    <source>
        <dbReference type="Proteomes" id="UP000054560"/>
    </source>
</evidence>
<dbReference type="AlphaFoldDB" id="A0A0L0FKS1"/>
<name>A0A0L0FKS1_9EUKA</name>
<dbReference type="GeneID" id="25910655"/>
<sequence>MSLSFWSWSRTCVQHGVFGLPGVVEEGVPLLLELPDDGFVSVGCGAQLGVFISMCGELLVAFRDSELSLSNAAALFDTSVPNQIASAKKSPSWASWKQDIETERQNSIRNEIADVMLLSSVPSTAKTIHTYTMANTAIVGVTFSLLCPDHHLNMFADARYSIKLNPAQHCHHISD</sequence>